<protein>
    <submittedName>
        <fullName evidence="1">Uncharacterized protein</fullName>
    </submittedName>
</protein>
<organism evidence="1 2">
    <name type="scientific">Hohaiivirga grylli</name>
    <dbReference type="NCBI Taxonomy" id="3133970"/>
    <lineage>
        <taxon>Bacteria</taxon>
        <taxon>Pseudomonadati</taxon>
        <taxon>Pseudomonadota</taxon>
        <taxon>Alphaproteobacteria</taxon>
        <taxon>Hyphomicrobiales</taxon>
        <taxon>Methylobacteriaceae</taxon>
        <taxon>Hohaiivirga</taxon>
    </lineage>
</organism>
<gene>
    <name evidence="1" type="ORF">WJT86_10060</name>
</gene>
<keyword evidence="2" id="KW-1185">Reference proteome</keyword>
<dbReference type="EMBL" id="JBBYXI010000003">
    <property type="protein sequence ID" value="MEN3931399.1"/>
    <property type="molecule type" value="Genomic_DNA"/>
</dbReference>
<proteinExistence type="predicted"/>
<sequence>MKNISKKILHRSSKSAQKAGMHAVTTLERLYGLPDKAGLLQKAVVSELERAGFSVCTEEQVSKLQQRRTGRLDVLAVYRGGTVAIELDARSPRQKSIEKLLQFDAFRIIGLRNISMPPPIGIDAVVALHVGQDYEEEFSRFVAAYPRQMSADEQKAVLSVFMSKLRIGRDANQIILGARRYAQQCTLKDNELAAEIIPAVEWLKEELWG</sequence>
<evidence type="ECO:0000313" key="1">
    <source>
        <dbReference type="EMBL" id="MEN3931399.1"/>
    </source>
</evidence>
<reference evidence="1 2" key="1">
    <citation type="submission" date="2024-04" db="EMBL/GenBank/DDBJ databases">
        <title>A novel species isolated from cricket.</title>
        <authorList>
            <person name="Wang H.-C."/>
        </authorList>
    </citation>
    <scope>NUCLEOTIDE SEQUENCE [LARGE SCALE GENOMIC DNA]</scope>
    <source>
        <strain evidence="1 2">WL0021</strain>
    </source>
</reference>
<accession>A0ABV0BK87</accession>
<name>A0ABV0BK87_9HYPH</name>
<evidence type="ECO:0000313" key="2">
    <source>
        <dbReference type="Proteomes" id="UP001418637"/>
    </source>
</evidence>
<dbReference type="RefSeq" id="WP_346337429.1">
    <property type="nucleotide sequence ID" value="NZ_JBBYXI010000003.1"/>
</dbReference>
<dbReference type="Proteomes" id="UP001418637">
    <property type="component" value="Unassembled WGS sequence"/>
</dbReference>
<comment type="caution">
    <text evidence="1">The sequence shown here is derived from an EMBL/GenBank/DDBJ whole genome shotgun (WGS) entry which is preliminary data.</text>
</comment>